<proteinExistence type="predicted"/>
<dbReference type="EMBL" id="CM027685">
    <property type="protein sequence ID" value="KAG0526053.1"/>
    <property type="molecule type" value="Genomic_DNA"/>
</dbReference>
<protein>
    <submittedName>
        <fullName evidence="2">Uncharacterized protein</fullName>
    </submittedName>
</protein>
<dbReference type="Proteomes" id="UP000807115">
    <property type="component" value="Chromosome 6"/>
</dbReference>
<feature type="region of interest" description="Disordered" evidence="1">
    <location>
        <begin position="12"/>
        <end position="49"/>
    </location>
</feature>
<organism evidence="2 3">
    <name type="scientific">Sorghum bicolor</name>
    <name type="common">Sorghum</name>
    <name type="synonym">Sorghum vulgare</name>
    <dbReference type="NCBI Taxonomy" id="4558"/>
    <lineage>
        <taxon>Eukaryota</taxon>
        <taxon>Viridiplantae</taxon>
        <taxon>Streptophyta</taxon>
        <taxon>Embryophyta</taxon>
        <taxon>Tracheophyta</taxon>
        <taxon>Spermatophyta</taxon>
        <taxon>Magnoliopsida</taxon>
        <taxon>Liliopsida</taxon>
        <taxon>Poales</taxon>
        <taxon>Poaceae</taxon>
        <taxon>PACMAD clade</taxon>
        <taxon>Panicoideae</taxon>
        <taxon>Andropogonodae</taxon>
        <taxon>Andropogoneae</taxon>
        <taxon>Sorghinae</taxon>
        <taxon>Sorghum</taxon>
    </lineage>
</organism>
<name>A0A921QQA5_SORBI</name>
<reference evidence="2" key="2">
    <citation type="submission" date="2020-10" db="EMBL/GenBank/DDBJ databases">
        <authorList>
            <person name="Cooper E.A."/>
            <person name="Brenton Z.W."/>
            <person name="Flinn B.S."/>
            <person name="Jenkins J."/>
            <person name="Shu S."/>
            <person name="Flowers D."/>
            <person name="Luo F."/>
            <person name="Wang Y."/>
            <person name="Xia P."/>
            <person name="Barry K."/>
            <person name="Daum C."/>
            <person name="Lipzen A."/>
            <person name="Yoshinaga Y."/>
            <person name="Schmutz J."/>
            <person name="Saski C."/>
            <person name="Vermerris W."/>
            <person name="Kresovich S."/>
        </authorList>
    </citation>
    <scope>NUCLEOTIDE SEQUENCE</scope>
</reference>
<comment type="caution">
    <text evidence="2">The sequence shown here is derived from an EMBL/GenBank/DDBJ whole genome shotgun (WGS) entry which is preliminary data.</text>
</comment>
<reference evidence="2" key="1">
    <citation type="journal article" date="2019" name="BMC Genomics">
        <title>A new reference genome for Sorghum bicolor reveals high levels of sequence similarity between sweet and grain genotypes: implications for the genetics of sugar metabolism.</title>
        <authorList>
            <person name="Cooper E.A."/>
            <person name="Brenton Z.W."/>
            <person name="Flinn B.S."/>
            <person name="Jenkins J."/>
            <person name="Shu S."/>
            <person name="Flowers D."/>
            <person name="Luo F."/>
            <person name="Wang Y."/>
            <person name="Xia P."/>
            <person name="Barry K."/>
            <person name="Daum C."/>
            <person name="Lipzen A."/>
            <person name="Yoshinaga Y."/>
            <person name="Schmutz J."/>
            <person name="Saski C."/>
            <person name="Vermerris W."/>
            <person name="Kresovich S."/>
        </authorList>
    </citation>
    <scope>NUCLEOTIDE SEQUENCE</scope>
</reference>
<evidence type="ECO:0000313" key="3">
    <source>
        <dbReference type="Proteomes" id="UP000807115"/>
    </source>
</evidence>
<gene>
    <name evidence="2" type="ORF">BDA96_06G112100</name>
</gene>
<evidence type="ECO:0000256" key="1">
    <source>
        <dbReference type="SAM" id="MobiDB-lite"/>
    </source>
</evidence>
<dbReference type="AlphaFoldDB" id="A0A921QQA5"/>
<sequence>MALDAKALQAAKEAAVPVALSDGTARRRRRSSWNGGAASPATTTSTATSVGVPVPVPVVMLCSDDRRMKEELVAWAKAVASLVVRESMHC</sequence>
<feature type="compositionally biased region" description="Low complexity" evidence="1">
    <location>
        <begin position="35"/>
        <end position="49"/>
    </location>
</feature>
<accession>A0A921QQA5</accession>
<evidence type="ECO:0000313" key="2">
    <source>
        <dbReference type="EMBL" id="KAG0526053.1"/>
    </source>
</evidence>